<dbReference type="EC" id="3.5.2.5" evidence="4"/>
<dbReference type="GO" id="GO:0006145">
    <property type="term" value="P:purine nucleobase catabolic process"/>
    <property type="evidence" value="ECO:0007669"/>
    <property type="project" value="TreeGrafter"/>
</dbReference>
<evidence type="ECO:0000259" key="8">
    <source>
        <dbReference type="Pfam" id="PF01979"/>
    </source>
</evidence>
<keyword evidence="7" id="KW-0862">Zinc</keyword>
<keyword evidence="5" id="KW-0479">Metal-binding</keyword>
<dbReference type="SUPFAM" id="SSF51556">
    <property type="entry name" value="Metallo-dependent hydrolases"/>
    <property type="match status" value="1"/>
</dbReference>
<feature type="domain" description="ABC1 atypical kinase-like" evidence="9">
    <location>
        <begin position="460"/>
        <end position="704"/>
    </location>
</feature>
<dbReference type="Proteomes" id="UP000567179">
    <property type="component" value="Unassembled WGS sequence"/>
</dbReference>
<dbReference type="PANTHER" id="PTHR43668:SF2">
    <property type="entry name" value="ALLANTOINASE"/>
    <property type="match status" value="1"/>
</dbReference>
<gene>
    <name evidence="10" type="ORF">D9619_001777</name>
</gene>
<dbReference type="InterPro" id="IPR002195">
    <property type="entry name" value="Dihydroorotase_CS"/>
</dbReference>
<dbReference type="InterPro" id="IPR004147">
    <property type="entry name" value="ABC1_dom"/>
</dbReference>
<dbReference type="OrthoDB" id="427480at2759"/>
<reference evidence="10 11" key="1">
    <citation type="journal article" date="2020" name="ISME J.">
        <title>Uncovering the hidden diversity of litter-decomposition mechanisms in mushroom-forming fungi.</title>
        <authorList>
            <person name="Floudas D."/>
            <person name="Bentzer J."/>
            <person name="Ahren D."/>
            <person name="Johansson T."/>
            <person name="Persson P."/>
            <person name="Tunlid A."/>
        </authorList>
    </citation>
    <scope>NUCLEOTIDE SEQUENCE [LARGE SCALE GENOMIC DNA]</scope>
    <source>
        <strain evidence="10 11">CBS 101986</strain>
    </source>
</reference>
<dbReference type="InterPro" id="IPR017593">
    <property type="entry name" value="Allantoinase"/>
</dbReference>
<evidence type="ECO:0000256" key="5">
    <source>
        <dbReference type="ARBA" id="ARBA00022723"/>
    </source>
</evidence>
<proteinExistence type="inferred from homology"/>
<organism evidence="10 11">
    <name type="scientific">Psilocybe cf. subviscida</name>
    <dbReference type="NCBI Taxonomy" id="2480587"/>
    <lineage>
        <taxon>Eukaryota</taxon>
        <taxon>Fungi</taxon>
        <taxon>Dikarya</taxon>
        <taxon>Basidiomycota</taxon>
        <taxon>Agaricomycotina</taxon>
        <taxon>Agaricomycetes</taxon>
        <taxon>Agaricomycetidae</taxon>
        <taxon>Agaricales</taxon>
        <taxon>Agaricineae</taxon>
        <taxon>Strophariaceae</taxon>
        <taxon>Psilocybe</taxon>
    </lineage>
</organism>
<accession>A0A8H5BI21</accession>
<keyword evidence="6" id="KW-0378">Hydrolase</keyword>
<dbReference type="GO" id="GO:0008270">
    <property type="term" value="F:zinc ion binding"/>
    <property type="evidence" value="ECO:0007669"/>
    <property type="project" value="InterPro"/>
</dbReference>
<comment type="pathway">
    <text evidence="2">Nitrogen metabolism; (S)-allantoin degradation; allantoate from (S)-allantoin: step 1/1.</text>
</comment>
<protein>
    <recommendedName>
        <fullName evidence="4">allantoinase</fullName>
        <ecNumber evidence="4">3.5.2.5</ecNumber>
    </recommendedName>
</protein>
<evidence type="ECO:0000256" key="7">
    <source>
        <dbReference type="ARBA" id="ARBA00022833"/>
    </source>
</evidence>
<evidence type="ECO:0000313" key="10">
    <source>
        <dbReference type="EMBL" id="KAF5322552.1"/>
    </source>
</evidence>
<dbReference type="Gene3D" id="3.20.20.140">
    <property type="entry name" value="Metal-dependent hydrolases"/>
    <property type="match status" value="1"/>
</dbReference>
<dbReference type="GO" id="GO:0000256">
    <property type="term" value="P:allantoin catabolic process"/>
    <property type="evidence" value="ECO:0007669"/>
    <property type="project" value="UniProtKB-UniPathway"/>
</dbReference>
<dbReference type="UniPathway" id="UPA00395">
    <property type="reaction ID" value="UER00653"/>
</dbReference>
<dbReference type="FunFam" id="3.20.20.140:FF:000181">
    <property type="entry name" value="Allantoinase"/>
    <property type="match status" value="1"/>
</dbReference>
<dbReference type="GO" id="GO:0004038">
    <property type="term" value="F:allantoinase activity"/>
    <property type="evidence" value="ECO:0007669"/>
    <property type="project" value="UniProtKB-EC"/>
</dbReference>
<dbReference type="PANTHER" id="PTHR43668">
    <property type="entry name" value="ALLANTOINASE"/>
    <property type="match status" value="1"/>
</dbReference>
<dbReference type="CDD" id="cd13969">
    <property type="entry name" value="ADCK1-like"/>
    <property type="match status" value="1"/>
</dbReference>
<comment type="cofactor">
    <cofactor evidence="1">
        <name>Zn(2+)</name>
        <dbReference type="ChEBI" id="CHEBI:29105"/>
    </cofactor>
</comment>
<dbReference type="InterPro" id="IPR011009">
    <property type="entry name" value="Kinase-like_dom_sf"/>
</dbReference>
<comment type="similarity">
    <text evidence="3">Belongs to the metallo-dependent hydrolases superfamily. Allantoinase family.</text>
</comment>
<dbReference type="EMBL" id="JAACJJ010000028">
    <property type="protein sequence ID" value="KAF5322552.1"/>
    <property type="molecule type" value="Genomic_DNA"/>
</dbReference>
<dbReference type="SUPFAM" id="SSF56112">
    <property type="entry name" value="Protein kinase-like (PK-like)"/>
    <property type="match status" value="1"/>
</dbReference>
<dbReference type="PROSITE" id="PS00482">
    <property type="entry name" value="DIHYDROOROTASE_1"/>
    <property type="match status" value="1"/>
</dbReference>
<feature type="domain" description="Amidohydrolase-related" evidence="8">
    <location>
        <begin position="63"/>
        <end position="387"/>
    </location>
</feature>
<dbReference type="InterPro" id="IPR045307">
    <property type="entry name" value="ADCK1_dom"/>
</dbReference>
<dbReference type="GO" id="GO:0050897">
    <property type="term" value="F:cobalt ion binding"/>
    <property type="evidence" value="ECO:0007669"/>
    <property type="project" value="InterPro"/>
</dbReference>
<evidence type="ECO:0000256" key="4">
    <source>
        <dbReference type="ARBA" id="ARBA00012863"/>
    </source>
</evidence>
<dbReference type="AlphaFoldDB" id="A0A8H5BI21"/>
<dbReference type="Pfam" id="PF03109">
    <property type="entry name" value="ABC1"/>
    <property type="match status" value="1"/>
</dbReference>
<name>A0A8H5BI21_9AGAR</name>
<dbReference type="GO" id="GO:0005737">
    <property type="term" value="C:cytoplasm"/>
    <property type="evidence" value="ECO:0007669"/>
    <property type="project" value="TreeGrafter"/>
</dbReference>
<evidence type="ECO:0000259" key="9">
    <source>
        <dbReference type="Pfam" id="PF03109"/>
    </source>
</evidence>
<dbReference type="InterPro" id="IPR032466">
    <property type="entry name" value="Metal_Hydrolase"/>
</dbReference>
<evidence type="ECO:0000256" key="6">
    <source>
        <dbReference type="ARBA" id="ARBA00022801"/>
    </source>
</evidence>
<sequence length="898" mass="99876">MADLLICSSSKVILPGRDGPTPATIIVDKASGKIIEVRETLLNRDGGHFDGQSVEWIDAGENVVIPGLVDAHVHLNEPGRTAWEGFWTGTRAAASGGITTLVDMPLNSLPPTTTVENLETKRKAAQGQCHTDVGFWGGVIPGNEAHLKPLVHAGVRGFKCFLMESGVEEFPCVSEEGLLKSMKELEEIGSVLLFHAELEDSGLDLKSANPTHYSTFLASRPPQLETNAIALVIRLQQQFPQLRCHIVHLSAAAAIPMIKEARTTGALLTVETCFHYLSLSAEDIPDGQAEFKCCPPVRGSSNRDQLWDALKEGVIDCVVSDHSPCVLELKRPQDGDLMAAWGGISTLGLGLSLLWTEGQKRGLSMGAIVDTLTRKTAMHAGFGELKGAAVSSVIDYKMIMLKSYGSSEEEEDAWSACHTRSARRVLKALLANGGIFIKLGQHMASIVVLPIEWTSTMRILQDRCEPTDYEALGPLFQEEMGVAIDTFFEDFDPIPIGVASLAQVHIGREKKTRKMVAVKLQHPHLAEFCNIDMEMVDVTLGWVKSLFPEFELSWLGDEMRTNLPKEMDFVNEGENAARTAREFAHIRTSLYIPEVIFASKRILIMEYIQGGRVDDLDYLYKHKINRNKVAIELSRIFSQMVFINGWFHADPHPGNLLIRPSPQGSKSSQPFEVVLLDHGLYFDLTPELRVNYSRLWLSLISPASSSVLVNRRKYAEIVGNIGPDLYPVFEAALTGRIAMKGSWDGSMDEEIPRATGMIEMAAQTDEEKILIRKAVIEKEGLIVSVFDVLRRIPRRILMILKLNDLTRSLDNALMTTHSSVRVFLVSAKYCTRAVWEDDRSHLVDKIRTRGLLSMSLIFQYFGGWLNFQKSYLTLSLLETVMDLRGYIVGLRTQHARRI</sequence>
<dbReference type="InterPro" id="IPR050138">
    <property type="entry name" value="DHOase/Allantoinase_Hydrolase"/>
</dbReference>
<keyword evidence="11" id="KW-1185">Reference proteome</keyword>
<dbReference type="InterPro" id="IPR006680">
    <property type="entry name" value="Amidohydro-rel"/>
</dbReference>
<dbReference type="NCBIfam" id="TIGR03178">
    <property type="entry name" value="allantoinase"/>
    <property type="match status" value="1"/>
</dbReference>
<evidence type="ECO:0000313" key="11">
    <source>
        <dbReference type="Proteomes" id="UP000567179"/>
    </source>
</evidence>
<evidence type="ECO:0000256" key="3">
    <source>
        <dbReference type="ARBA" id="ARBA00010368"/>
    </source>
</evidence>
<dbReference type="Pfam" id="PF01979">
    <property type="entry name" value="Amidohydro_1"/>
    <property type="match status" value="1"/>
</dbReference>
<comment type="caution">
    <text evidence="10">The sequence shown here is derived from an EMBL/GenBank/DDBJ whole genome shotgun (WGS) entry which is preliminary data.</text>
</comment>
<evidence type="ECO:0000256" key="1">
    <source>
        <dbReference type="ARBA" id="ARBA00001947"/>
    </source>
</evidence>
<evidence type="ECO:0000256" key="2">
    <source>
        <dbReference type="ARBA" id="ARBA00004968"/>
    </source>
</evidence>